<dbReference type="PANTHER" id="PTHR14667">
    <property type="entry name" value="BARDET-BIEDL SYNDROME 10 PROTEIN"/>
    <property type="match status" value="1"/>
</dbReference>
<dbReference type="InterPro" id="IPR027409">
    <property type="entry name" value="GroEL-like_apical_dom_sf"/>
</dbReference>
<dbReference type="InterPro" id="IPR027410">
    <property type="entry name" value="TCP-1-like_intermed_sf"/>
</dbReference>
<dbReference type="InterPro" id="IPR042619">
    <property type="entry name" value="BBS10"/>
</dbReference>
<sequence length="707" mass="79178">MLQHTKLLDISKILQVAESLENTVCGCFGPDGGQVLFIKSTGELIITKDGKIILEYLLLDHPVARVIVNSASKHYSVTGDGVKSFVLLLCAFLREIQRMTDKMEDLLVSGNQAVRYKSKGYMLRRISNMLLTFQSTVLGSIIKQCLRPHFLSMYTNIKGNVTLCRASLQQTLDTYFCGRNTCNNQGFISRLACDYVYKCLHCADGVLEVVSFVDKCFSELHTQVPGFPVDNSRILPGLVLHRDFSVYCPVEGDLQALIVTDQIHQSLSVSDIGFVVSSDIQLQISQQHLQQRTENIMKQLQNYQIKLILSTVKQHEIVNFYAKLHGICVVDCIPSEEIELLCTVTGATPVSTPLTDHLQNNAFLVKKCQPVLLGDKKYVQLVFSGSLAFQPHSIVLYGPVRGLTEQIASSFHGAFKMLKQLFQPVDASWEESLNNPDFCLPNRRVSVEEQRVPCSHCQNDSGCFDCHLQRIDQYTHMHCKQNAPGDISKLTLTEATASLTTCSQMCTGTLNLCLHQVAHNLQQEAEPVHSLRYSVNLKQKHLKTLPANVSLHKQPTNNGLVLPSGGIFEILLHRHLHSFAETCQETELAMVCSMFGDALLCIPKHIYQAKKGRPCFPLVYKQVINALKSKETIDISQRGLESVSCKYQLISSVLQCISKLVTIDLIIGVKRRPQNAENEETKNESNISRINTLRLHKMVCTIIISED</sequence>
<accession>A0AAV3B215</accession>
<comment type="caution">
    <text evidence="1">The sequence shown here is derived from an EMBL/GenBank/DDBJ whole genome shotgun (WGS) entry which is preliminary data.</text>
</comment>
<dbReference type="GO" id="GO:0005524">
    <property type="term" value="F:ATP binding"/>
    <property type="evidence" value="ECO:0007669"/>
    <property type="project" value="InterPro"/>
</dbReference>
<dbReference type="SUPFAM" id="SSF48592">
    <property type="entry name" value="GroEL equatorial domain-like"/>
    <property type="match status" value="1"/>
</dbReference>
<dbReference type="Gene3D" id="3.30.260.10">
    <property type="entry name" value="TCP-1-like chaperonin intermediate domain"/>
    <property type="match status" value="1"/>
</dbReference>
<dbReference type="AlphaFoldDB" id="A0AAV3B215"/>
<dbReference type="InterPro" id="IPR027413">
    <property type="entry name" value="GROEL-like_equatorial_sf"/>
</dbReference>
<reference evidence="1" key="1">
    <citation type="thesis" date="2020" institute="ProQuest LLC" country="789 East Eisenhower Parkway, Ann Arbor, MI, USA">
        <title>Comparative Genomics and Chromosome Evolution.</title>
        <authorList>
            <person name="Mudd A.B."/>
        </authorList>
    </citation>
    <scope>NUCLEOTIDE SEQUENCE</scope>
    <source>
        <strain evidence="1">1538</strain>
        <tissue evidence="1">Blood</tissue>
    </source>
</reference>
<dbReference type="Proteomes" id="UP001181693">
    <property type="component" value="Unassembled WGS sequence"/>
</dbReference>
<protein>
    <recommendedName>
        <fullName evidence="3">Bardet-Biedl syndrome 10 protein</fullName>
    </recommendedName>
</protein>
<keyword evidence="2" id="KW-1185">Reference proteome</keyword>
<dbReference type="SUPFAM" id="SSF52029">
    <property type="entry name" value="GroEL apical domain-like"/>
    <property type="match status" value="1"/>
</dbReference>
<dbReference type="EMBL" id="DYDO01000002">
    <property type="protein sequence ID" value="DBA31146.1"/>
    <property type="molecule type" value="Genomic_DNA"/>
</dbReference>
<dbReference type="InterPro" id="IPR002423">
    <property type="entry name" value="Cpn60/GroEL/TCP-1"/>
</dbReference>
<organism evidence="1 2">
    <name type="scientific">Pyxicephalus adspersus</name>
    <name type="common">African bullfrog</name>
    <dbReference type="NCBI Taxonomy" id="30357"/>
    <lineage>
        <taxon>Eukaryota</taxon>
        <taxon>Metazoa</taxon>
        <taxon>Chordata</taxon>
        <taxon>Craniata</taxon>
        <taxon>Vertebrata</taxon>
        <taxon>Euteleostomi</taxon>
        <taxon>Amphibia</taxon>
        <taxon>Batrachia</taxon>
        <taxon>Anura</taxon>
        <taxon>Neobatrachia</taxon>
        <taxon>Ranoidea</taxon>
        <taxon>Pyxicephalidae</taxon>
        <taxon>Pyxicephalinae</taxon>
        <taxon>Pyxicephalus</taxon>
    </lineage>
</organism>
<evidence type="ECO:0008006" key="3">
    <source>
        <dbReference type="Google" id="ProtNLM"/>
    </source>
</evidence>
<dbReference type="GO" id="GO:0051131">
    <property type="term" value="P:chaperone-mediated protein complex assembly"/>
    <property type="evidence" value="ECO:0007669"/>
    <property type="project" value="InterPro"/>
</dbReference>
<dbReference type="Gene3D" id="1.10.560.10">
    <property type="entry name" value="GroEL-like equatorial domain"/>
    <property type="match status" value="2"/>
</dbReference>
<evidence type="ECO:0000313" key="2">
    <source>
        <dbReference type="Proteomes" id="UP001181693"/>
    </source>
</evidence>
<name>A0AAV3B215_PYXAD</name>
<gene>
    <name evidence="1" type="ORF">GDO54_007043</name>
</gene>
<evidence type="ECO:0000313" key="1">
    <source>
        <dbReference type="EMBL" id="DBA31146.1"/>
    </source>
</evidence>
<dbReference type="Gene3D" id="3.50.7.10">
    <property type="entry name" value="GroEL"/>
    <property type="match status" value="1"/>
</dbReference>
<dbReference type="Pfam" id="PF00118">
    <property type="entry name" value="Cpn60_TCP1"/>
    <property type="match status" value="2"/>
</dbReference>
<dbReference type="PANTHER" id="PTHR14667:SF2">
    <property type="entry name" value="BARDET-BIEDL SYNDROME 10 PROTEIN"/>
    <property type="match status" value="1"/>
</dbReference>
<proteinExistence type="predicted"/>